<name>A0A2C5Y2G1_9HYPO</name>
<keyword evidence="3" id="KW-1185">Reference proteome</keyword>
<gene>
    <name evidence="2" type="ORF">CDD81_6585</name>
</gene>
<dbReference type="EMBL" id="NJET01000061">
    <property type="protein sequence ID" value="PHH62867.1"/>
    <property type="molecule type" value="Genomic_DNA"/>
</dbReference>
<evidence type="ECO:0000313" key="2">
    <source>
        <dbReference type="EMBL" id="PHH62867.1"/>
    </source>
</evidence>
<evidence type="ECO:0000256" key="1">
    <source>
        <dbReference type="SAM" id="SignalP"/>
    </source>
</evidence>
<sequence length="196" mass="21326">MKPCQTLVVAAALSNGAMAAPTFGLAKTAFDATMGMISSVAAPFLPPPSNEEIERAQMGWRNDTMVVSRFLSTAETMSPQQLSSEASIALDAELDELTHKKVLDRKFTQGFGQDQVVLQANNVLEGQQTFQFVVDGLKDFKENGETMPPQEVSRKIRAINTDRCGQVLPSIDKYMTAAAGVLQQPEVPKAYRPTNC</sequence>
<keyword evidence="1" id="KW-0732">Signal</keyword>
<dbReference type="OrthoDB" id="2117996at2759"/>
<feature type="chain" id="PRO_5012948319" evidence="1">
    <location>
        <begin position="20"/>
        <end position="196"/>
    </location>
</feature>
<evidence type="ECO:0000313" key="3">
    <source>
        <dbReference type="Proteomes" id="UP000226192"/>
    </source>
</evidence>
<comment type="caution">
    <text evidence="2">The sequence shown here is derived from an EMBL/GenBank/DDBJ whole genome shotgun (WGS) entry which is preliminary data.</text>
</comment>
<dbReference type="STRING" id="1399860.A0A2C5Y2G1"/>
<proteinExistence type="predicted"/>
<organism evidence="2 3">
    <name type="scientific">Ophiocordyceps australis</name>
    <dbReference type="NCBI Taxonomy" id="1399860"/>
    <lineage>
        <taxon>Eukaryota</taxon>
        <taxon>Fungi</taxon>
        <taxon>Dikarya</taxon>
        <taxon>Ascomycota</taxon>
        <taxon>Pezizomycotina</taxon>
        <taxon>Sordariomycetes</taxon>
        <taxon>Hypocreomycetidae</taxon>
        <taxon>Hypocreales</taxon>
        <taxon>Ophiocordycipitaceae</taxon>
        <taxon>Ophiocordyceps</taxon>
    </lineage>
</organism>
<dbReference type="Proteomes" id="UP000226192">
    <property type="component" value="Unassembled WGS sequence"/>
</dbReference>
<protein>
    <submittedName>
        <fullName evidence="2">Uncharacterized protein</fullName>
    </submittedName>
</protein>
<reference evidence="2 3" key="1">
    <citation type="submission" date="2017-06" db="EMBL/GenBank/DDBJ databases">
        <title>Ant-infecting Ophiocordyceps genomes reveal a high diversity of potential behavioral manipulation genes and a possible major role for enterotoxins.</title>
        <authorList>
            <person name="De Bekker C."/>
            <person name="Evans H.C."/>
            <person name="Brachmann A."/>
            <person name="Hughes D.P."/>
        </authorList>
    </citation>
    <scope>NUCLEOTIDE SEQUENCE [LARGE SCALE GENOMIC DNA]</scope>
    <source>
        <strain evidence="2 3">Map64</strain>
    </source>
</reference>
<accession>A0A2C5Y2G1</accession>
<dbReference type="AlphaFoldDB" id="A0A2C5Y2G1"/>
<feature type="signal peptide" evidence="1">
    <location>
        <begin position="1"/>
        <end position="19"/>
    </location>
</feature>